<dbReference type="OrthoDB" id="2421077at2759"/>
<protein>
    <submittedName>
        <fullName evidence="2">Uncharacterized protein</fullName>
    </submittedName>
</protein>
<gene>
    <name evidence="2" type="ORF">F8M41_004586</name>
</gene>
<dbReference type="EMBL" id="WTPW01000143">
    <property type="protein sequence ID" value="KAF0542486.1"/>
    <property type="molecule type" value="Genomic_DNA"/>
</dbReference>
<feature type="transmembrane region" description="Helical" evidence="1">
    <location>
        <begin position="20"/>
        <end position="41"/>
    </location>
</feature>
<dbReference type="AlphaFoldDB" id="A0A8H4AXH1"/>
<reference evidence="2 3" key="1">
    <citation type="journal article" date="2019" name="Environ. Microbiol.">
        <title>At the nexus of three kingdoms: the genome of the mycorrhizal fungus Gigaspora margarita provides insights into plant, endobacterial and fungal interactions.</title>
        <authorList>
            <person name="Venice F."/>
            <person name="Ghignone S."/>
            <person name="Salvioli di Fossalunga A."/>
            <person name="Amselem J."/>
            <person name="Novero M."/>
            <person name="Xianan X."/>
            <person name="Sedzielewska Toro K."/>
            <person name="Morin E."/>
            <person name="Lipzen A."/>
            <person name="Grigoriev I.V."/>
            <person name="Henrissat B."/>
            <person name="Martin F.M."/>
            <person name="Bonfante P."/>
        </authorList>
    </citation>
    <scope>NUCLEOTIDE SEQUENCE [LARGE SCALE GENOMIC DNA]</scope>
    <source>
        <strain evidence="2 3">BEG34</strain>
    </source>
</reference>
<proteinExistence type="predicted"/>
<keyword evidence="3" id="KW-1185">Reference proteome</keyword>
<accession>A0A8H4AXH1</accession>
<evidence type="ECO:0000313" key="3">
    <source>
        <dbReference type="Proteomes" id="UP000439903"/>
    </source>
</evidence>
<organism evidence="2 3">
    <name type="scientific">Gigaspora margarita</name>
    <dbReference type="NCBI Taxonomy" id="4874"/>
    <lineage>
        <taxon>Eukaryota</taxon>
        <taxon>Fungi</taxon>
        <taxon>Fungi incertae sedis</taxon>
        <taxon>Mucoromycota</taxon>
        <taxon>Glomeromycotina</taxon>
        <taxon>Glomeromycetes</taxon>
        <taxon>Diversisporales</taxon>
        <taxon>Gigasporaceae</taxon>
        <taxon>Gigaspora</taxon>
    </lineage>
</organism>
<evidence type="ECO:0000313" key="2">
    <source>
        <dbReference type="EMBL" id="KAF0542486.1"/>
    </source>
</evidence>
<dbReference type="Proteomes" id="UP000439903">
    <property type="component" value="Unassembled WGS sequence"/>
</dbReference>
<comment type="caution">
    <text evidence="2">The sequence shown here is derived from an EMBL/GenBank/DDBJ whole genome shotgun (WGS) entry which is preliminary data.</text>
</comment>
<name>A0A8H4AXH1_GIGMA</name>
<sequence length="351" mass="40294">MLGDLCRKRQHIEGTYISTLRVITIIILLAFLVTYIVALIIDVYNDVPTIIPSVEGVNTLPIPDLIFTSGDSYNISCYYLTKNGTMKSCNESITQPTLLEINKKFTGFFSLNESFKSLKSLDPNAITTIEIIVQNPNNLTITAMLLDHETNIYSINRKLDALSFSENFNKPDPLNNLLSDIFIYTVNQQAQYIWFTRNIREKILPQKFKDMMGITPDLIKYYYIITNSQTVVNLQYTSSSRLFIEPQNFNLNKETEHRNKTLWGVVGLVGGLWSLIMAIYSFLFGIDLLQPFGCIQSYCPSFQLKMHENYKNLQELNDIDSLKIFLLDYIIDIEGCKEVITPKEKKCCSIQ</sequence>
<keyword evidence="1" id="KW-1133">Transmembrane helix</keyword>
<keyword evidence="1" id="KW-0812">Transmembrane</keyword>
<keyword evidence="1" id="KW-0472">Membrane</keyword>
<evidence type="ECO:0000256" key="1">
    <source>
        <dbReference type="SAM" id="Phobius"/>
    </source>
</evidence>
<feature type="transmembrane region" description="Helical" evidence="1">
    <location>
        <begin position="262"/>
        <end position="283"/>
    </location>
</feature>